<reference evidence="5 6" key="1">
    <citation type="submission" date="2019-11" db="EMBL/GenBank/DDBJ databases">
        <title>Whole-genome sequencing of Allorhizobium vitis.</title>
        <authorList>
            <person name="Gan H.M."/>
            <person name="Savka M.A."/>
        </authorList>
    </citation>
    <scope>NUCLEOTIDE SEQUENCE [LARGE SCALE GENOMIC DNA]</scope>
    <source>
        <strain evidence="5 6">AB4</strain>
    </source>
</reference>
<dbReference type="PRINTS" id="PR00038">
    <property type="entry name" value="HTHLUXR"/>
</dbReference>
<evidence type="ECO:0000259" key="4">
    <source>
        <dbReference type="PROSITE" id="PS50043"/>
    </source>
</evidence>
<dbReference type="CDD" id="cd06170">
    <property type="entry name" value="LuxR_C_like"/>
    <property type="match status" value="1"/>
</dbReference>
<evidence type="ECO:0000256" key="3">
    <source>
        <dbReference type="ARBA" id="ARBA00023163"/>
    </source>
</evidence>
<dbReference type="InterPro" id="IPR011990">
    <property type="entry name" value="TPR-like_helical_dom_sf"/>
</dbReference>
<evidence type="ECO:0000256" key="2">
    <source>
        <dbReference type="ARBA" id="ARBA00023125"/>
    </source>
</evidence>
<evidence type="ECO:0000313" key="6">
    <source>
        <dbReference type="Proteomes" id="UP000175993"/>
    </source>
</evidence>
<dbReference type="RefSeq" id="WP_070164458.1">
    <property type="nucleotide sequence ID" value="NZ_MBEV02000014.1"/>
</dbReference>
<dbReference type="EMBL" id="MBEV02000014">
    <property type="protein sequence ID" value="MUP07301.1"/>
    <property type="molecule type" value="Genomic_DNA"/>
</dbReference>
<organism evidence="5 6">
    <name type="scientific">Agrobacterium vitis</name>
    <name type="common">Rhizobium vitis</name>
    <dbReference type="NCBI Taxonomy" id="373"/>
    <lineage>
        <taxon>Bacteria</taxon>
        <taxon>Pseudomonadati</taxon>
        <taxon>Pseudomonadota</taxon>
        <taxon>Alphaproteobacteria</taxon>
        <taxon>Hyphomicrobiales</taxon>
        <taxon>Rhizobiaceae</taxon>
        <taxon>Rhizobium/Agrobacterium group</taxon>
        <taxon>Agrobacterium</taxon>
    </lineage>
</organism>
<evidence type="ECO:0000313" key="5">
    <source>
        <dbReference type="EMBL" id="MUP07301.1"/>
    </source>
</evidence>
<dbReference type="InterPro" id="IPR016032">
    <property type="entry name" value="Sig_transdc_resp-reg_C-effctor"/>
</dbReference>
<comment type="caution">
    <text evidence="5">The sequence shown here is derived from an EMBL/GenBank/DDBJ whole genome shotgun (WGS) entry which is preliminary data.</text>
</comment>
<accession>A0ABD6GJ30</accession>
<name>A0ABD6GJ30_AGRVI</name>
<dbReference type="PROSITE" id="PS50043">
    <property type="entry name" value="HTH_LUXR_2"/>
    <property type="match status" value="1"/>
</dbReference>
<dbReference type="SUPFAM" id="SSF48452">
    <property type="entry name" value="TPR-like"/>
    <property type="match status" value="1"/>
</dbReference>
<evidence type="ECO:0000256" key="1">
    <source>
        <dbReference type="ARBA" id="ARBA00023015"/>
    </source>
</evidence>
<proteinExistence type="predicted"/>
<keyword evidence="1" id="KW-0805">Transcription regulation</keyword>
<dbReference type="GO" id="GO:0003677">
    <property type="term" value="F:DNA binding"/>
    <property type="evidence" value="ECO:0007669"/>
    <property type="project" value="UniProtKB-KW"/>
</dbReference>
<dbReference type="Proteomes" id="UP000175993">
    <property type="component" value="Unassembled WGS sequence"/>
</dbReference>
<dbReference type="AlphaFoldDB" id="A0ABD6GJ30"/>
<dbReference type="Pfam" id="PF00196">
    <property type="entry name" value="GerE"/>
    <property type="match status" value="1"/>
</dbReference>
<dbReference type="InterPro" id="IPR036388">
    <property type="entry name" value="WH-like_DNA-bd_sf"/>
</dbReference>
<feature type="domain" description="HTH luxR-type" evidence="4">
    <location>
        <begin position="826"/>
        <end position="891"/>
    </location>
</feature>
<keyword evidence="3" id="KW-0804">Transcription</keyword>
<dbReference type="SUPFAM" id="SSF46894">
    <property type="entry name" value="C-terminal effector domain of the bipartite response regulators"/>
    <property type="match status" value="1"/>
</dbReference>
<dbReference type="SUPFAM" id="SSF52540">
    <property type="entry name" value="P-loop containing nucleoside triphosphate hydrolases"/>
    <property type="match status" value="1"/>
</dbReference>
<keyword evidence="2" id="KW-0238">DNA-binding</keyword>
<dbReference type="InterPro" id="IPR059106">
    <property type="entry name" value="WHD_MalT"/>
</dbReference>
<gene>
    <name evidence="5" type="ORF">BBI04_021160</name>
</gene>
<dbReference type="PANTHER" id="PTHR44688">
    <property type="entry name" value="DNA-BINDING TRANSCRIPTIONAL ACTIVATOR DEVR_DOSR"/>
    <property type="match status" value="1"/>
</dbReference>
<dbReference type="InterPro" id="IPR027417">
    <property type="entry name" value="P-loop_NTPase"/>
</dbReference>
<dbReference type="Pfam" id="PF25873">
    <property type="entry name" value="WHD_MalT"/>
    <property type="match status" value="1"/>
</dbReference>
<dbReference type="SMART" id="SM00421">
    <property type="entry name" value="HTH_LUXR"/>
    <property type="match status" value="1"/>
</dbReference>
<dbReference type="Gene3D" id="3.40.50.300">
    <property type="entry name" value="P-loop containing nucleotide triphosphate hydrolases"/>
    <property type="match status" value="1"/>
</dbReference>
<dbReference type="PANTHER" id="PTHR44688:SF16">
    <property type="entry name" value="DNA-BINDING TRANSCRIPTIONAL ACTIVATOR DEVR_DOSR"/>
    <property type="match status" value="1"/>
</dbReference>
<sequence>MNFTLRFQPPISTQSAIKRRAILSHLSAGGLKRVTTIIAPAGYGKTSLAAQWFDTLRAEGRSLSWLALDQEYSDQTQFLLLLLEAVNALRMEEGTGVDSSMTVASLLALLSTRLRKISEPVILFLDDYHFAQTDATEAIVARLLGDQTLNHLKLVLISRTPPRFPVSALRLKGEFRQVNIAELGFSDQEAEEFFAGQNASLSREQVAGLNKRTEGWAVALQMIRLLIAENVDGGALFTTFDGGNAEMGSYLSEQVFANLPEDVQELLLKTAPFPAVNRDLVEAVFDDAHSADLLGKLGDHALPVALLAGGGGWVRYHPVFNAFLKEEAARRGYPVQDVLERAARWFQSTGDFDAAVRHALMSGNANLAAEIVETSGGWRRVYTTSRGGASVFNSIMANVSAIDLTCFPLTTLGLSVVSAKAGHLDAANHYLGIAERADTAAPGTFTSDLRVVRVLLGLYFDRPACAEDLAALETDLTDIASTELVHRAMVLNMLSYNFLDRSDMDRALHYGHLAVQTFRDGGADFGAVHLYTHIGQAAFFSGDCSGAEEYYQQLIDEVQACIGKGTDLDALGQVLKAELLVMRGDLEAAGPCLCWALPHLERHDAWFDLLAAGFTAQQMIFRLKGDMTAAHALADRTRSAAKRRGFHRLIRLIDGARVLLLLESGDVEQAIRYAKAHGFGMEDITSVPDNNLATHLRGLTPALLWARIHLVRGDLVGARKSLSILISQQPTKIHDLRSVELALLDMRLLIAEEKREVVAARLEDLLLTFPMEDFRAMIWIEGDDFLRDLRAIAEESPMSAVLRQRLQALLPEGRTAQETSEATPLHGLSSSALTDRELAVMALLSQGFSNKEIGRELALSDNMIKFHLRNIFSKLKVSTRTAAVGAARRAGISL</sequence>
<dbReference type="Gene3D" id="1.10.10.10">
    <property type="entry name" value="Winged helix-like DNA-binding domain superfamily/Winged helix DNA-binding domain"/>
    <property type="match status" value="1"/>
</dbReference>
<dbReference type="Gene3D" id="1.25.40.10">
    <property type="entry name" value="Tetratricopeptide repeat domain"/>
    <property type="match status" value="1"/>
</dbReference>
<protein>
    <submittedName>
        <fullName evidence="5">Transcriptional regulator</fullName>
    </submittedName>
</protein>
<dbReference type="InterPro" id="IPR000792">
    <property type="entry name" value="Tscrpt_reg_LuxR_C"/>
</dbReference>